<dbReference type="WBParaSite" id="nRc.2.0.1.t23420-RA">
    <property type="protein sequence ID" value="nRc.2.0.1.t23420-RA"/>
    <property type="gene ID" value="nRc.2.0.1.g23420"/>
</dbReference>
<dbReference type="AlphaFoldDB" id="A0A915JCA5"/>
<sequence length="141" mass="15738">MVGPRVVLLAATISVAINSTRWKNRADAAGQPDDWSRYAIVGIFFEYRQFLVTAERVNIVDTPSSCQSSPRLVRLQQTRQVVKSMGLIQEKREMCGCRMNGFKRSLERFCGRPGALSESMVTTFSAMQDASVIKKESIKSG</sequence>
<name>A0A915JCA5_ROMCU</name>
<reference evidence="2" key="1">
    <citation type="submission" date="2022-11" db="UniProtKB">
        <authorList>
            <consortium name="WormBaseParasite"/>
        </authorList>
    </citation>
    <scope>IDENTIFICATION</scope>
</reference>
<keyword evidence="1" id="KW-1185">Reference proteome</keyword>
<accession>A0A915JCA5</accession>
<protein>
    <submittedName>
        <fullName evidence="2">Secreted protein</fullName>
    </submittedName>
</protein>
<evidence type="ECO:0000313" key="2">
    <source>
        <dbReference type="WBParaSite" id="nRc.2.0.1.t23420-RA"/>
    </source>
</evidence>
<dbReference type="Proteomes" id="UP000887565">
    <property type="component" value="Unplaced"/>
</dbReference>
<evidence type="ECO:0000313" key="1">
    <source>
        <dbReference type="Proteomes" id="UP000887565"/>
    </source>
</evidence>
<organism evidence="1 2">
    <name type="scientific">Romanomermis culicivorax</name>
    <name type="common">Nematode worm</name>
    <dbReference type="NCBI Taxonomy" id="13658"/>
    <lineage>
        <taxon>Eukaryota</taxon>
        <taxon>Metazoa</taxon>
        <taxon>Ecdysozoa</taxon>
        <taxon>Nematoda</taxon>
        <taxon>Enoplea</taxon>
        <taxon>Dorylaimia</taxon>
        <taxon>Mermithida</taxon>
        <taxon>Mermithoidea</taxon>
        <taxon>Mermithidae</taxon>
        <taxon>Romanomermis</taxon>
    </lineage>
</organism>
<proteinExistence type="predicted"/>